<dbReference type="InterPro" id="IPR001647">
    <property type="entry name" value="HTH_TetR"/>
</dbReference>
<accession>A0ABV6UI51</accession>
<feature type="DNA-binding region" description="H-T-H motif" evidence="2">
    <location>
        <begin position="38"/>
        <end position="57"/>
    </location>
</feature>
<proteinExistence type="predicted"/>
<comment type="caution">
    <text evidence="4">The sequence shown here is derived from an EMBL/GenBank/DDBJ whole genome shotgun (WGS) entry which is preliminary data.</text>
</comment>
<evidence type="ECO:0000256" key="1">
    <source>
        <dbReference type="ARBA" id="ARBA00023125"/>
    </source>
</evidence>
<name>A0ABV6UI51_9ACTN</name>
<keyword evidence="1 2" id="KW-0238">DNA-binding</keyword>
<dbReference type="InterPro" id="IPR009057">
    <property type="entry name" value="Homeodomain-like_sf"/>
</dbReference>
<evidence type="ECO:0000259" key="3">
    <source>
        <dbReference type="PROSITE" id="PS50977"/>
    </source>
</evidence>
<dbReference type="RefSeq" id="WP_030256872.1">
    <property type="nucleotide sequence ID" value="NZ_JBHEZZ010000003.1"/>
</dbReference>
<dbReference type="PRINTS" id="PR00455">
    <property type="entry name" value="HTHTETR"/>
</dbReference>
<evidence type="ECO:0000313" key="5">
    <source>
        <dbReference type="Proteomes" id="UP001592528"/>
    </source>
</evidence>
<dbReference type="EMBL" id="JBHEZZ010000003">
    <property type="protein sequence ID" value="MFC1401130.1"/>
    <property type="molecule type" value="Genomic_DNA"/>
</dbReference>
<protein>
    <submittedName>
        <fullName evidence="4">TetR/AcrR family transcriptional regulator</fullName>
    </submittedName>
</protein>
<dbReference type="Proteomes" id="UP001592528">
    <property type="component" value="Unassembled WGS sequence"/>
</dbReference>
<dbReference type="PROSITE" id="PS50977">
    <property type="entry name" value="HTH_TETR_2"/>
    <property type="match status" value="1"/>
</dbReference>
<dbReference type="SUPFAM" id="SSF46689">
    <property type="entry name" value="Homeodomain-like"/>
    <property type="match status" value="1"/>
</dbReference>
<evidence type="ECO:0000313" key="4">
    <source>
        <dbReference type="EMBL" id="MFC1401130.1"/>
    </source>
</evidence>
<sequence>MAEQQRPVGRRRRDPQWTYDVLVDALLSLVTEENRIPTGKAIAERAGVSERSVFVHFADREALYEAGALRQAARWKALAERVPSGWTTSRKVVALMRQRERMYELMTPIRLIGLGLEPESPGLRRVMAQGDRWFRDDLAATFAPELAGVRGAGGAGGLLDALDAAASWASWNHLRARRGLSAAHARRAVTRTLLALLG</sequence>
<evidence type="ECO:0000256" key="2">
    <source>
        <dbReference type="PROSITE-ProRule" id="PRU00335"/>
    </source>
</evidence>
<feature type="domain" description="HTH tetR-type" evidence="3">
    <location>
        <begin position="16"/>
        <end position="75"/>
    </location>
</feature>
<keyword evidence="5" id="KW-1185">Reference proteome</keyword>
<organism evidence="4 5">
    <name type="scientific">Streptacidiphilus cavernicola</name>
    <dbReference type="NCBI Taxonomy" id="3342716"/>
    <lineage>
        <taxon>Bacteria</taxon>
        <taxon>Bacillati</taxon>
        <taxon>Actinomycetota</taxon>
        <taxon>Actinomycetes</taxon>
        <taxon>Kitasatosporales</taxon>
        <taxon>Streptomycetaceae</taxon>
        <taxon>Streptacidiphilus</taxon>
    </lineage>
</organism>
<dbReference type="Gene3D" id="1.10.357.10">
    <property type="entry name" value="Tetracycline Repressor, domain 2"/>
    <property type="match status" value="1"/>
</dbReference>
<dbReference type="Pfam" id="PF00440">
    <property type="entry name" value="TetR_N"/>
    <property type="match status" value="1"/>
</dbReference>
<gene>
    <name evidence="4" type="ORF">ACEZDJ_07505</name>
</gene>
<reference evidence="4 5" key="1">
    <citation type="submission" date="2024-09" db="EMBL/GenBank/DDBJ databases">
        <authorList>
            <person name="Lee S.D."/>
        </authorList>
    </citation>
    <scope>NUCLEOTIDE SEQUENCE [LARGE SCALE GENOMIC DNA]</scope>
    <source>
        <strain evidence="4 5">N1-5</strain>
    </source>
</reference>